<protein>
    <recommendedName>
        <fullName evidence="4">DUF4139 domain-containing protein</fullName>
    </recommendedName>
</protein>
<dbReference type="EMBL" id="AAWS01000067">
    <property type="protein sequence ID" value="EAY24530.1"/>
    <property type="molecule type" value="Genomic_DNA"/>
</dbReference>
<dbReference type="eggNOG" id="COG5316">
    <property type="taxonomic scope" value="Bacteria"/>
</dbReference>
<dbReference type="PANTHER" id="PTHR38075:SF1">
    <property type="entry name" value="DUF4139 DOMAIN-CONTAINING PROTEIN"/>
    <property type="match status" value="1"/>
</dbReference>
<feature type="signal peptide" evidence="1">
    <location>
        <begin position="1"/>
        <end position="24"/>
    </location>
</feature>
<dbReference type="Proteomes" id="UP000004095">
    <property type="component" value="Unassembled WGS sequence"/>
</dbReference>
<accession>A1ZYM7</accession>
<evidence type="ECO:0008006" key="4">
    <source>
        <dbReference type="Google" id="ProtNLM"/>
    </source>
</evidence>
<dbReference type="RefSeq" id="WP_002704670.1">
    <property type="nucleotide sequence ID" value="NZ_AAWS01000067.1"/>
</dbReference>
<organism evidence="2 3">
    <name type="scientific">Microscilla marina ATCC 23134</name>
    <dbReference type="NCBI Taxonomy" id="313606"/>
    <lineage>
        <taxon>Bacteria</taxon>
        <taxon>Pseudomonadati</taxon>
        <taxon>Bacteroidota</taxon>
        <taxon>Cytophagia</taxon>
        <taxon>Cytophagales</taxon>
        <taxon>Microscillaceae</taxon>
        <taxon>Microscilla</taxon>
    </lineage>
</organism>
<evidence type="ECO:0000313" key="2">
    <source>
        <dbReference type="EMBL" id="EAY24530.1"/>
    </source>
</evidence>
<sequence>MKKNTLFITTLALLVTLATLATHAQQNVAVFKNGSAFFVNKMRVNASKGYYLLDKVPAATFGTLWFIADNNTIKGTRSYMESVRKKQKVKNKMDALRANQGKMITLTLSNNKTYTGVVQRLDGNMVVFSTGGKWMTFTPNNVEMVVFNQAPAAEYTQKQKKRVLKIDFAKANANQTFEMMYLQKGISWVPNYAVALRDNKKAVITLKANLMNDVEDLKNASINFVVGVPNFAYDYLQSPVASTQRVSDFISRLNRNSNRSSSRLRNRADITTQRLSNFAPRSFNGNMSGIRGLKGQSAEDLYFYNTSNITLKKGDRAFYEIFKANVDYEDIYEVSLTANSSSRSSYSKSYAQSDQSIGKVWHSIRLQNKTSYPWTTGTVLITKKISGVAKPLSQDKLNYTPPGSKTKLKMTISPNINVKSAEREVSREEKKTRKDRYTYDLLTVESKIDIKNYHNKDIKLSVCRTITGEPIKCNIPWKTNKKFSVYNNINLSHDLDWEVKLKKGEKKTITYQYKIYVRR</sequence>
<keyword evidence="1" id="KW-0732">Signal</keyword>
<dbReference type="PANTHER" id="PTHR38075">
    <property type="entry name" value="DUF4139 DOMAIN-CONTAINING PROTEIN"/>
    <property type="match status" value="1"/>
</dbReference>
<gene>
    <name evidence="2" type="ORF">M23134_06272</name>
</gene>
<evidence type="ECO:0000256" key="1">
    <source>
        <dbReference type="SAM" id="SignalP"/>
    </source>
</evidence>
<proteinExistence type="predicted"/>
<name>A1ZYM7_MICM2</name>
<comment type="caution">
    <text evidence="2">The sequence shown here is derived from an EMBL/GenBank/DDBJ whole genome shotgun (WGS) entry which is preliminary data.</text>
</comment>
<feature type="chain" id="PRO_5002641764" description="DUF4139 domain-containing protein" evidence="1">
    <location>
        <begin position="25"/>
        <end position="519"/>
    </location>
</feature>
<reference evidence="2 3" key="1">
    <citation type="submission" date="2007-01" db="EMBL/GenBank/DDBJ databases">
        <authorList>
            <person name="Haygood M."/>
            <person name="Podell S."/>
            <person name="Anderson C."/>
            <person name="Hopkinson B."/>
            <person name="Roe K."/>
            <person name="Barbeau K."/>
            <person name="Gaasterland T."/>
            <person name="Ferriera S."/>
            <person name="Johnson J."/>
            <person name="Kravitz S."/>
            <person name="Beeson K."/>
            <person name="Sutton G."/>
            <person name="Rogers Y.-H."/>
            <person name="Friedman R."/>
            <person name="Frazier M."/>
            <person name="Venter J.C."/>
        </authorList>
    </citation>
    <scope>NUCLEOTIDE SEQUENCE [LARGE SCALE GENOMIC DNA]</scope>
    <source>
        <strain evidence="2 3">ATCC 23134</strain>
    </source>
</reference>
<evidence type="ECO:0000313" key="3">
    <source>
        <dbReference type="Proteomes" id="UP000004095"/>
    </source>
</evidence>
<keyword evidence="3" id="KW-1185">Reference proteome</keyword>
<dbReference type="AlphaFoldDB" id="A1ZYM7"/>
<dbReference type="OrthoDB" id="977827at2"/>